<accession>G4QCV6</accession>
<evidence type="ECO:0000313" key="2">
    <source>
        <dbReference type="Proteomes" id="UP000009284"/>
    </source>
</evidence>
<evidence type="ECO:0000313" key="1">
    <source>
        <dbReference type="EMBL" id="AEP36236.1"/>
    </source>
</evidence>
<dbReference type="Gene3D" id="1.10.530.10">
    <property type="match status" value="1"/>
</dbReference>
<dbReference type="KEGG" id="tas:TASI_0461"/>
<reference evidence="1 2" key="2">
    <citation type="journal article" date="2012" name="PLoS ONE">
        <title>Genomic characterization of the taylorella genus.</title>
        <authorList>
            <person name="Hebert L."/>
            <person name="Moumen B."/>
            <person name="Pons N."/>
            <person name="Duquesne F."/>
            <person name="Breuil M.F."/>
            <person name="Goux D."/>
            <person name="Batto J.M."/>
            <person name="Laugier C."/>
            <person name="Renault P."/>
            <person name="Petry S."/>
        </authorList>
    </citation>
    <scope>NUCLEOTIDE SEQUENCE [LARGE SCALE GENOMIC DNA]</scope>
    <source>
        <strain evidence="1 2">MCE3</strain>
    </source>
</reference>
<gene>
    <name evidence="1" type="ordered locus">TASI_0461</name>
</gene>
<dbReference type="EMBL" id="CP003059">
    <property type="protein sequence ID" value="AEP36236.1"/>
    <property type="molecule type" value="Genomic_DNA"/>
</dbReference>
<protein>
    <submittedName>
        <fullName evidence="1">Phage endolysin</fullName>
    </submittedName>
</protein>
<dbReference type="SUPFAM" id="SSF53955">
    <property type="entry name" value="Lysozyme-like"/>
    <property type="match status" value="1"/>
</dbReference>
<dbReference type="Proteomes" id="UP000009284">
    <property type="component" value="Chromosome"/>
</dbReference>
<dbReference type="CDD" id="cd00736">
    <property type="entry name" value="lambda_lys-like"/>
    <property type="match status" value="1"/>
</dbReference>
<organism evidence="1 2">
    <name type="scientific">Taylorella asinigenitalis (strain MCE3)</name>
    <dbReference type="NCBI Taxonomy" id="1008459"/>
    <lineage>
        <taxon>Bacteria</taxon>
        <taxon>Pseudomonadati</taxon>
        <taxon>Pseudomonadota</taxon>
        <taxon>Betaproteobacteria</taxon>
        <taxon>Burkholderiales</taxon>
        <taxon>Alcaligenaceae</taxon>
        <taxon>Taylorella</taxon>
    </lineage>
</organism>
<dbReference type="eggNOG" id="COG4678">
    <property type="taxonomic scope" value="Bacteria"/>
</dbReference>
<reference key="1">
    <citation type="submission" date="2011-09" db="EMBL/GenBank/DDBJ databases">
        <title>Genomic characterization of the Taylorella genus.</title>
        <authorList>
            <person name="Hebert L."/>
            <person name="Moumen B."/>
            <person name="Pons N."/>
            <person name="Duquesne F."/>
            <person name="Breuil M.-F."/>
            <person name="Goux D."/>
            <person name="Batto J.-M."/>
            <person name="Renault P."/>
            <person name="Laugier C."/>
            <person name="Petry S."/>
        </authorList>
    </citation>
    <scope>NUCLEOTIDE SEQUENCE</scope>
    <source>
        <strain>MCE3</strain>
    </source>
</reference>
<dbReference type="STRING" id="1008459.TASI_0461"/>
<dbReference type="InterPro" id="IPR023346">
    <property type="entry name" value="Lysozyme-like_dom_sf"/>
</dbReference>
<proteinExistence type="predicted"/>
<sequence>MRQFLDFVSASESTEKYGYQHGFNNNFISDLKTHPRVLYSFPQTDGTKNKTGAAGRYQITIGTYDDIRKRYGLPDDFSPQNQDYIAIAKINDKGAIDDVLNQDWESAIKKTGSVWASFPTSPYKQKHRDWDFVNNFFSKNYKPAQYLQRESIKPPPEPSYLERQKFADDFLNNEIKRIDELKKQYITQKNPMQLSNMGLSNFGLNNLKLDMRFDWVDDYLDELMK</sequence>
<name>G4QCV6_TAYAM</name>
<keyword evidence="2" id="KW-1185">Reference proteome</keyword>
<dbReference type="HOGENOM" id="CLU_1229387_0_0_4"/>
<dbReference type="AlphaFoldDB" id="G4QCV6"/>